<dbReference type="EMBL" id="OB661213">
    <property type="protein sequence ID" value="CAD7227662.1"/>
    <property type="molecule type" value="Genomic_DNA"/>
</dbReference>
<proteinExistence type="predicted"/>
<dbReference type="Gene3D" id="3.40.50.720">
    <property type="entry name" value="NAD(P)-binding Rossmann-like Domain"/>
    <property type="match status" value="1"/>
</dbReference>
<gene>
    <name evidence="1" type="ORF">CTOB1V02_LOCUS5562</name>
</gene>
<name>A0A7R8W9V6_9CRUS</name>
<accession>A0A7R8W9V6</accession>
<dbReference type="AlphaFoldDB" id="A0A7R8W9V6"/>
<reference evidence="1" key="1">
    <citation type="submission" date="2020-11" db="EMBL/GenBank/DDBJ databases">
        <authorList>
            <person name="Tran Van P."/>
        </authorList>
    </citation>
    <scope>NUCLEOTIDE SEQUENCE</scope>
</reference>
<organism evidence="1">
    <name type="scientific">Cyprideis torosa</name>
    <dbReference type="NCBI Taxonomy" id="163714"/>
    <lineage>
        <taxon>Eukaryota</taxon>
        <taxon>Metazoa</taxon>
        <taxon>Ecdysozoa</taxon>
        <taxon>Arthropoda</taxon>
        <taxon>Crustacea</taxon>
        <taxon>Oligostraca</taxon>
        <taxon>Ostracoda</taxon>
        <taxon>Podocopa</taxon>
        <taxon>Podocopida</taxon>
        <taxon>Cytherocopina</taxon>
        <taxon>Cytheroidea</taxon>
        <taxon>Cytherideidae</taxon>
        <taxon>Cyprideis</taxon>
    </lineage>
</organism>
<sequence>MFRFLLSTLNLILVNREKVGNDAPAEIALNPADTTDDPFLAHHMKTECVLGVIPHMIRGQLSKFQQTIPTGEAFHQCTACSPKTTSLLVLNKHGRRVLTYCLNFDVCQFRHFCNPSGFLQQFLDDVGGNRCFHFGSQTIIADEQWSFSDHSTQPLFSNPSLQFRGRFPHNFYDFTAVNTENLFNQT</sequence>
<protein>
    <submittedName>
        <fullName evidence="1">Uncharacterized protein</fullName>
    </submittedName>
</protein>
<dbReference type="OrthoDB" id="6501897at2759"/>
<evidence type="ECO:0000313" key="1">
    <source>
        <dbReference type="EMBL" id="CAD7227662.1"/>
    </source>
</evidence>